<feature type="region of interest" description="Disordered" evidence="1">
    <location>
        <begin position="151"/>
        <end position="208"/>
    </location>
</feature>
<evidence type="ECO:0000256" key="1">
    <source>
        <dbReference type="SAM" id="MobiDB-lite"/>
    </source>
</evidence>
<gene>
    <name evidence="2" type="ORF">CALVIDRAFT_557481</name>
</gene>
<dbReference type="EMBL" id="KV417309">
    <property type="protein sequence ID" value="KZO92565.1"/>
    <property type="molecule type" value="Genomic_DNA"/>
</dbReference>
<keyword evidence="3" id="KW-1185">Reference proteome</keyword>
<name>A0A167IEF5_CALVF</name>
<dbReference type="Proteomes" id="UP000076738">
    <property type="component" value="Unassembled WGS sequence"/>
</dbReference>
<feature type="compositionally biased region" description="Basic and acidic residues" evidence="1">
    <location>
        <begin position="199"/>
        <end position="208"/>
    </location>
</feature>
<accession>A0A167IEF5</accession>
<evidence type="ECO:0000313" key="2">
    <source>
        <dbReference type="EMBL" id="KZO92565.1"/>
    </source>
</evidence>
<feature type="compositionally biased region" description="Basic and acidic residues" evidence="1">
    <location>
        <begin position="176"/>
        <end position="188"/>
    </location>
</feature>
<evidence type="ECO:0000313" key="3">
    <source>
        <dbReference type="Proteomes" id="UP000076738"/>
    </source>
</evidence>
<protein>
    <submittedName>
        <fullName evidence="2">Uncharacterized protein</fullName>
    </submittedName>
</protein>
<sequence length="208" mass="23273">MSAPRSLAPPATNTRRTRASMVLPPARTRMSLRQRAVLNSAALVMPPGSSEPDIHAGHRSGTSTVGGTWPAGQVTVLEIPLDELDDIVSQDELYSIAPPVGSVTENWPLPPEVGIIPRMLDHRYAPRIGHYRVRHTVNDALSTHPAWEVMREQDQQEQDQQDQQQEQDQQPSNVDSELREDSEAERVPGNDWVVEYESWEPRPAHGEQ</sequence>
<feature type="region of interest" description="Disordered" evidence="1">
    <location>
        <begin position="48"/>
        <end position="67"/>
    </location>
</feature>
<proteinExistence type="predicted"/>
<organism evidence="2 3">
    <name type="scientific">Calocera viscosa (strain TUFC12733)</name>
    <dbReference type="NCBI Taxonomy" id="1330018"/>
    <lineage>
        <taxon>Eukaryota</taxon>
        <taxon>Fungi</taxon>
        <taxon>Dikarya</taxon>
        <taxon>Basidiomycota</taxon>
        <taxon>Agaricomycotina</taxon>
        <taxon>Dacrymycetes</taxon>
        <taxon>Dacrymycetales</taxon>
        <taxon>Dacrymycetaceae</taxon>
        <taxon>Calocera</taxon>
    </lineage>
</organism>
<dbReference type="AlphaFoldDB" id="A0A167IEF5"/>
<reference evidence="2 3" key="1">
    <citation type="journal article" date="2016" name="Mol. Biol. Evol.">
        <title>Comparative Genomics of Early-Diverging Mushroom-Forming Fungi Provides Insights into the Origins of Lignocellulose Decay Capabilities.</title>
        <authorList>
            <person name="Nagy L.G."/>
            <person name="Riley R."/>
            <person name="Tritt A."/>
            <person name="Adam C."/>
            <person name="Daum C."/>
            <person name="Floudas D."/>
            <person name="Sun H."/>
            <person name="Yadav J.S."/>
            <person name="Pangilinan J."/>
            <person name="Larsson K.H."/>
            <person name="Matsuura K."/>
            <person name="Barry K."/>
            <person name="Labutti K."/>
            <person name="Kuo R."/>
            <person name="Ohm R.A."/>
            <person name="Bhattacharya S.S."/>
            <person name="Shirouzu T."/>
            <person name="Yoshinaga Y."/>
            <person name="Martin F.M."/>
            <person name="Grigoriev I.V."/>
            <person name="Hibbett D.S."/>
        </authorList>
    </citation>
    <scope>NUCLEOTIDE SEQUENCE [LARGE SCALE GENOMIC DNA]</scope>
    <source>
        <strain evidence="2 3">TUFC12733</strain>
    </source>
</reference>
<feature type="region of interest" description="Disordered" evidence="1">
    <location>
        <begin position="1"/>
        <end position="21"/>
    </location>
</feature>
<feature type="compositionally biased region" description="Low complexity" evidence="1">
    <location>
        <begin position="161"/>
        <end position="170"/>
    </location>
</feature>